<reference evidence="2" key="1">
    <citation type="journal article" date="2022" name="Int. J. Syst. Evol. Microbiol.">
        <title>Genome-based, phenotypic and chemotaxonomic classification of Faecalibacterium strains: proposal of three novel species Faecalibacterium duncaniae sp. nov., Faecalibacterium hattorii sp. nov. and Faecalibacterium gallinarum sp. nov. .</title>
        <authorList>
            <person name="Sakamoto M."/>
            <person name="Sakurai N."/>
            <person name="Tanno H."/>
            <person name="Iino T."/>
            <person name="Ohkuma M."/>
            <person name="Endo A."/>
        </authorList>
    </citation>
    <scope>NUCLEOTIDE SEQUENCE</scope>
    <source>
        <strain evidence="2">JCM 17207</strain>
    </source>
</reference>
<dbReference type="RefSeq" id="WP_238317392.1">
    <property type="nucleotide sequence ID" value="NZ_BQKV01000065.1"/>
</dbReference>
<comment type="caution">
    <text evidence="2">The sequence shown here is derived from an EMBL/GenBank/DDBJ whole genome shotgun (WGS) entry which is preliminary data.</text>
</comment>
<dbReference type="EMBL" id="BQKV01000065">
    <property type="protein sequence ID" value="GJN65142.1"/>
    <property type="molecule type" value="Genomic_DNA"/>
</dbReference>
<gene>
    <name evidence="2" type="ORF">JCM17207_17670</name>
</gene>
<evidence type="ECO:0000313" key="2">
    <source>
        <dbReference type="EMBL" id="GJN65142.1"/>
    </source>
</evidence>
<evidence type="ECO:0000256" key="1">
    <source>
        <dbReference type="SAM" id="MobiDB-lite"/>
    </source>
</evidence>
<proteinExistence type="predicted"/>
<organism evidence="2 3">
    <name type="scientific">Faecalibacterium gallinarum</name>
    <dbReference type="NCBI Taxonomy" id="2903556"/>
    <lineage>
        <taxon>Bacteria</taxon>
        <taxon>Bacillati</taxon>
        <taxon>Bacillota</taxon>
        <taxon>Clostridia</taxon>
        <taxon>Eubacteriales</taxon>
        <taxon>Oscillospiraceae</taxon>
        <taxon>Faecalibacterium</taxon>
    </lineage>
</organism>
<accession>A0AA37J0R2</accession>
<feature type="region of interest" description="Disordered" evidence="1">
    <location>
        <begin position="31"/>
        <end position="53"/>
    </location>
</feature>
<dbReference type="Proteomes" id="UP001055185">
    <property type="component" value="Unassembled WGS sequence"/>
</dbReference>
<dbReference type="AlphaFoldDB" id="A0AA37J0R2"/>
<evidence type="ECO:0000313" key="3">
    <source>
        <dbReference type="Proteomes" id="UP001055185"/>
    </source>
</evidence>
<sequence length="98" mass="10295">MPNKTQSGPDRSLAELHRATDTLSTMLSQEVRDLHARQKAARRQEGGDPGTIKALKETTAVLKDLASVARSLNEQGAETGGAVCGVVLLPTVEEEGAG</sequence>
<keyword evidence="3" id="KW-1185">Reference proteome</keyword>
<protein>
    <submittedName>
        <fullName evidence="2">Uncharacterized protein</fullName>
    </submittedName>
</protein>
<feature type="compositionally biased region" description="Basic and acidic residues" evidence="1">
    <location>
        <begin position="31"/>
        <end position="46"/>
    </location>
</feature>
<name>A0AA37J0R2_9FIRM</name>